<organism evidence="2 3">
    <name type="scientific">Portunus trituberculatus</name>
    <name type="common">Swimming crab</name>
    <name type="synonym">Neptunus trituberculatus</name>
    <dbReference type="NCBI Taxonomy" id="210409"/>
    <lineage>
        <taxon>Eukaryota</taxon>
        <taxon>Metazoa</taxon>
        <taxon>Ecdysozoa</taxon>
        <taxon>Arthropoda</taxon>
        <taxon>Crustacea</taxon>
        <taxon>Multicrustacea</taxon>
        <taxon>Malacostraca</taxon>
        <taxon>Eumalacostraca</taxon>
        <taxon>Eucarida</taxon>
        <taxon>Decapoda</taxon>
        <taxon>Pleocyemata</taxon>
        <taxon>Brachyura</taxon>
        <taxon>Eubrachyura</taxon>
        <taxon>Portunoidea</taxon>
        <taxon>Portunidae</taxon>
        <taxon>Portuninae</taxon>
        <taxon>Portunus</taxon>
    </lineage>
</organism>
<keyword evidence="3" id="KW-1185">Reference proteome</keyword>
<name>A0A5B7DEJ6_PORTR</name>
<evidence type="ECO:0000256" key="1">
    <source>
        <dbReference type="SAM" id="MobiDB-lite"/>
    </source>
</evidence>
<sequence>MQLSGDVKIGCYKRAFKTLEVQSSDPWNIRAQLHWRSVIAPYLLCAGARLPIAHTNAQQPNTESREASQGQQNIENKARLSAGSLKDK</sequence>
<dbReference type="EMBL" id="VSRR010000793">
    <property type="protein sequence ID" value="MPC19683.1"/>
    <property type="molecule type" value="Genomic_DNA"/>
</dbReference>
<accession>A0A5B7DEJ6</accession>
<dbReference type="AlphaFoldDB" id="A0A5B7DEJ6"/>
<protein>
    <submittedName>
        <fullName evidence="2">Uncharacterized protein</fullName>
    </submittedName>
</protein>
<proteinExistence type="predicted"/>
<comment type="caution">
    <text evidence="2">The sequence shown here is derived from an EMBL/GenBank/DDBJ whole genome shotgun (WGS) entry which is preliminary data.</text>
</comment>
<evidence type="ECO:0000313" key="3">
    <source>
        <dbReference type="Proteomes" id="UP000324222"/>
    </source>
</evidence>
<feature type="region of interest" description="Disordered" evidence="1">
    <location>
        <begin position="55"/>
        <end position="88"/>
    </location>
</feature>
<dbReference type="Proteomes" id="UP000324222">
    <property type="component" value="Unassembled WGS sequence"/>
</dbReference>
<evidence type="ECO:0000313" key="2">
    <source>
        <dbReference type="EMBL" id="MPC19683.1"/>
    </source>
</evidence>
<gene>
    <name evidence="2" type="ORF">E2C01_012609</name>
</gene>
<feature type="compositionally biased region" description="Polar residues" evidence="1">
    <location>
        <begin position="55"/>
        <end position="75"/>
    </location>
</feature>
<reference evidence="2 3" key="1">
    <citation type="submission" date="2019-05" db="EMBL/GenBank/DDBJ databases">
        <title>Another draft genome of Portunus trituberculatus and its Hox gene families provides insights of decapod evolution.</title>
        <authorList>
            <person name="Jeong J.-H."/>
            <person name="Song I."/>
            <person name="Kim S."/>
            <person name="Choi T."/>
            <person name="Kim D."/>
            <person name="Ryu S."/>
            <person name="Kim W."/>
        </authorList>
    </citation>
    <scope>NUCLEOTIDE SEQUENCE [LARGE SCALE GENOMIC DNA]</scope>
    <source>
        <tissue evidence="2">Muscle</tissue>
    </source>
</reference>